<dbReference type="AlphaFoldDB" id="A0A443HU61"/>
<dbReference type="PIRSF" id="PIRSF000124">
    <property type="entry name" value="UDPglc_GDPman_dh"/>
    <property type="match status" value="1"/>
</dbReference>
<dbReference type="SUPFAM" id="SSF48179">
    <property type="entry name" value="6-phosphogluconate dehydrogenase C-terminal domain-like"/>
    <property type="match status" value="1"/>
</dbReference>
<dbReference type="SUPFAM" id="SSF52413">
    <property type="entry name" value="UDP-glucose/GDP-mannose dehydrogenase C-terminal domain"/>
    <property type="match status" value="1"/>
</dbReference>
<dbReference type="Pfam" id="PF00984">
    <property type="entry name" value="UDPG_MGDP_dh"/>
    <property type="match status" value="1"/>
</dbReference>
<dbReference type="PANTHER" id="PTHR43491:SF2">
    <property type="entry name" value="UDP-N-ACETYL-D-MANNOSAMINE DEHYDROGENASE"/>
    <property type="match status" value="1"/>
</dbReference>
<dbReference type="InterPro" id="IPR036220">
    <property type="entry name" value="UDP-Glc/GDP-Man_DH_C_sf"/>
</dbReference>
<dbReference type="GO" id="GO:0000271">
    <property type="term" value="P:polysaccharide biosynthetic process"/>
    <property type="evidence" value="ECO:0007669"/>
    <property type="project" value="InterPro"/>
</dbReference>
<dbReference type="InterPro" id="IPR008927">
    <property type="entry name" value="6-PGluconate_DH-like_C_sf"/>
</dbReference>
<evidence type="ECO:0000256" key="1">
    <source>
        <dbReference type="ARBA" id="ARBA00006601"/>
    </source>
</evidence>
<dbReference type="InterPro" id="IPR036291">
    <property type="entry name" value="NAD(P)-bd_dom_sf"/>
</dbReference>
<dbReference type="PANTHER" id="PTHR43491">
    <property type="entry name" value="UDP-N-ACETYL-D-MANNOSAMINE DEHYDROGENASE"/>
    <property type="match status" value="1"/>
</dbReference>
<dbReference type="SUPFAM" id="SSF51735">
    <property type="entry name" value="NAD(P)-binding Rossmann-fold domains"/>
    <property type="match status" value="1"/>
</dbReference>
<reference evidence="5 6" key="1">
    <citation type="journal article" date="2018" name="Front. Microbiol.">
        <title>Genomic and genetic insights into a cosmopolitan fungus, Paecilomyces variotii (Eurotiales).</title>
        <authorList>
            <person name="Urquhart A.S."/>
            <person name="Mondo S.J."/>
            <person name="Makela M.R."/>
            <person name="Hane J.K."/>
            <person name="Wiebenga A."/>
            <person name="He G."/>
            <person name="Mihaltcheva S."/>
            <person name="Pangilinan J."/>
            <person name="Lipzen A."/>
            <person name="Barry K."/>
            <person name="de Vries R.P."/>
            <person name="Grigoriev I.V."/>
            <person name="Idnurm A."/>
        </authorList>
    </citation>
    <scope>NUCLEOTIDE SEQUENCE [LARGE SCALE GENOMIC DNA]</scope>
    <source>
        <strain evidence="5 6">CBS 101075</strain>
    </source>
</reference>
<accession>A0A443HU61</accession>
<dbReference type="Pfam" id="PF03721">
    <property type="entry name" value="UDPG_MGDP_dh_N"/>
    <property type="match status" value="1"/>
</dbReference>
<dbReference type="InterPro" id="IPR017476">
    <property type="entry name" value="UDP-Glc/GDP-Man"/>
</dbReference>
<dbReference type="NCBIfam" id="TIGR03026">
    <property type="entry name" value="NDP-sugDHase"/>
    <property type="match status" value="1"/>
</dbReference>
<evidence type="ECO:0000313" key="5">
    <source>
        <dbReference type="EMBL" id="RWQ95294.1"/>
    </source>
</evidence>
<dbReference type="InterPro" id="IPR001732">
    <property type="entry name" value="UDP-Glc/GDP-Man_DH_N"/>
</dbReference>
<comment type="similarity">
    <text evidence="1 2">Belongs to the UDP-glucose/GDP-mannose dehydrogenase family.</text>
</comment>
<evidence type="ECO:0000256" key="2">
    <source>
        <dbReference type="PIRNR" id="PIRNR000124"/>
    </source>
</evidence>
<dbReference type="VEuPathDB" id="FungiDB:C8Q69DRAFT_469628"/>
<evidence type="ECO:0000313" key="6">
    <source>
        <dbReference type="Proteomes" id="UP000283841"/>
    </source>
</evidence>
<organism evidence="5 6">
    <name type="scientific">Byssochlamys spectabilis</name>
    <name type="common">Paecilomyces variotii</name>
    <dbReference type="NCBI Taxonomy" id="264951"/>
    <lineage>
        <taxon>Eukaryota</taxon>
        <taxon>Fungi</taxon>
        <taxon>Dikarya</taxon>
        <taxon>Ascomycota</taxon>
        <taxon>Pezizomycotina</taxon>
        <taxon>Eurotiomycetes</taxon>
        <taxon>Eurotiomycetidae</taxon>
        <taxon>Eurotiales</taxon>
        <taxon>Thermoascaceae</taxon>
        <taxon>Paecilomyces</taxon>
    </lineage>
</organism>
<name>A0A443HU61_BYSSP</name>
<evidence type="ECO:0000259" key="3">
    <source>
        <dbReference type="Pfam" id="PF00984"/>
    </source>
</evidence>
<gene>
    <name evidence="5" type="ORF">C8Q69DRAFT_469628</name>
</gene>
<dbReference type="GO" id="GO:0051287">
    <property type="term" value="F:NAD binding"/>
    <property type="evidence" value="ECO:0007669"/>
    <property type="project" value="InterPro"/>
</dbReference>
<dbReference type="EMBL" id="RCNU01000006">
    <property type="protein sequence ID" value="RWQ95294.1"/>
    <property type="molecule type" value="Genomic_DNA"/>
</dbReference>
<dbReference type="STRING" id="264951.A0A443HU61"/>
<comment type="caution">
    <text evidence="5">The sequence shown here is derived from an EMBL/GenBank/DDBJ whole genome shotgun (WGS) entry which is preliminary data.</text>
</comment>
<dbReference type="GeneID" id="39600054"/>
<dbReference type="PIRSF" id="PIRSF500136">
    <property type="entry name" value="UDP_ManNAc_DH"/>
    <property type="match status" value="1"/>
</dbReference>
<feature type="domain" description="UDP-glucose/GDP-mannose dehydrogenase N-terminal" evidence="4">
    <location>
        <begin position="63"/>
        <end position="212"/>
    </location>
</feature>
<dbReference type="InterPro" id="IPR028359">
    <property type="entry name" value="UDP_ManNAc/GlcNAc_DH"/>
</dbReference>
<protein>
    <submittedName>
        <fullName evidence="5">Putative UDP-glucose dehydrogenase</fullName>
    </submittedName>
</protein>
<feature type="domain" description="UDP-glucose/GDP-mannose dehydrogenase dimerisation" evidence="3">
    <location>
        <begin position="240"/>
        <end position="312"/>
    </location>
</feature>
<proteinExistence type="inferred from homology"/>
<dbReference type="InterPro" id="IPR014026">
    <property type="entry name" value="UDP-Glc/GDP-Man_DH_dimer"/>
</dbReference>
<dbReference type="Gene3D" id="3.40.50.720">
    <property type="entry name" value="NAD(P)-binding Rossmann-like Domain"/>
    <property type="match status" value="2"/>
</dbReference>
<dbReference type="GO" id="GO:0016628">
    <property type="term" value="F:oxidoreductase activity, acting on the CH-CH group of donors, NAD or NADP as acceptor"/>
    <property type="evidence" value="ECO:0007669"/>
    <property type="project" value="InterPro"/>
</dbReference>
<dbReference type="RefSeq" id="XP_028484939.1">
    <property type="nucleotide sequence ID" value="XM_028630777.1"/>
</dbReference>
<evidence type="ECO:0000259" key="4">
    <source>
        <dbReference type="Pfam" id="PF03721"/>
    </source>
</evidence>
<keyword evidence="6" id="KW-1185">Reference proteome</keyword>
<dbReference type="Proteomes" id="UP000283841">
    <property type="component" value="Unassembled WGS sequence"/>
</dbReference>
<sequence>MDFVPSFTTPVYEDKRSLMGLMRSNTGLPTPPPNGNLEKADEYFFDVPIIEVTPPPRESRSIVAVIGVGYIGYQLATAFGRVHDVIAFDVDQRRLSEIEPLMANLKVHCTTNPEELAIATHFLISVPTRLHHDNTVDTQHLRSAIDLVAQYARPGSTVVIESSVAVGMSRDLLKEVMLLKGLKAGMSPERVDPGRTDPPLEHIPKIISGLDDIVPGSLSSIQELYEQVFRNLVPVSSPEVAEMTKLYENCQRMVCIAHANEMADACHTLGINPHEVSAAAASKPFGYMPYSPGLGVGGHCIPVNPYYLLSNCDFPLLKAASEKMANRPATLGDRVMRRYLNRRKASWTGPPKSDRTRVLVVGVGFKRGQSVLSNSPGLALTRHLLDEWEAYVEFADPLVSEEAVPYVPRLDDQKDWNKESLEEQFDIIIVAVNQVGLDMDVLRNLDGVHVENFTAS</sequence>
<dbReference type="GO" id="GO:0016616">
    <property type="term" value="F:oxidoreductase activity, acting on the CH-OH group of donors, NAD or NADP as acceptor"/>
    <property type="evidence" value="ECO:0007669"/>
    <property type="project" value="InterPro"/>
</dbReference>